<organism evidence="10 11">
    <name type="scientific">Penicillium salamii</name>
    <dbReference type="NCBI Taxonomy" id="1612424"/>
    <lineage>
        <taxon>Eukaryota</taxon>
        <taxon>Fungi</taxon>
        <taxon>Dikarya</taxon>
        <taxon>Ascomycota</taxon>
        <taxon>Pezizomycotina</taxon>
        <taxon>Eurotiomycetes</taxon>
        <taxon>Eurotiomycetidae</taxon>
        <taxon>Eurotiales</taxon>
        <taxon>Aspergillaceae</taxon>
        <taxon>Penicillium</taxon>
    </lineage>
</organism>
<dbReference type="PANTHER" id="PTHR31661:SF1">
    <property type="entry name" value="CDAN1-INTERACTING NUCLEASE 1"/>
    <property type="match status" value="1"/>
</dbReference>
<evidence type="ECO:0000313" key="11">
    <source>
        <dbReference type="Proteomes" id="UP001152649"/>
    </source>
</evidence>
<keyword evidence="6" id="KW-0862">Zinc</keyword>
<dbReference type="InterPro" id="IPR013087">
    <property type="entry name" value="Znf_C2H2_type"/>
</dbReference>
<evidence type="ECO:0000256" key="6">
    <source>
        <dbReference type="ARBA" id="ARBA00022833"/>
    </source>
</evidence>
<evidence type="ECO:0000256" key="4">
    <source>
        <dbReference type="ARBA" id="ARBA00022723"/>
    </source>
</evidence>
<feature type="domain" description="C2H2-type" evidence="9">
    <location>
        <begin position="4"/>
        <end position="26"/>
    </location>
</feature>
<dbReference type="SUPFAM" id="SSF57667">
    <property type="entry name" value="beta-beta-alpha zinc fingers"/>
    <property type="match status" value="1"/>
</dbReference>
<dbReference type="PROSITE" id="PS00028">
    <property type="entry name" value="ZINC_FINGER_C2H2_1"/>
    <property type="match status" value="1"/>
</dbReference>
<dbReference type="InterPro" id="IPR029404">
    <property type="entry name" value="CDIN1"/>
</dbReference>
<keyword evidence="5" id="KW-0863">Zinc-finger</keyword>
<comment type="subcellular location">
    <subcellularLocation>
        <location evidence="2">Cytoplasm</location>
    </subcellularLocation>
    <subcellularLocation>
        <location evidence="1">Nucleus</location>
    </subcellularLocation>
</comment>
<evidence type="ECO:0000313" key="10">
    <source>
        <dbReference type="EMBL" id="CAG8270675.1"/>
    </source>
</evidence>
<dbReference type="InterPro" id="IPR022755">
    <property type="entry name" value="Znf_C2H2_jaz"/>
</dbReference>
<dbReference type="Gene3D" id="3.30.160.60">
    <property type="entry name" value="Classic Zinc Finger"/>
    <property type="match status" value="1"/>
</dbReference>
<gene>
    <name evidence="10" type="ORF">PSALAMII_LOCUS1176</name>
</gene>
<evidence type="ECO:0000256" key="8">
    <source>
        <dbReference type="ARBA" id="ARBA00023480"/>
    </source>
</evidence>
<dbReference type="AlphaFoldDB" id="A0A9W4IBJ0"/>
<dbReference type="GO" id="GO:0005737">
    <property type="term" value="C:cytoplasm"/>
    <property type="evidence" value="ECO:0007669"/>
    <property type="project" value="UniProtKB-SubCell"/>
</dbReference>
<evidence type="ECO:0000256" key="1">
    <source>
        <dbReference type="ARBA" id="ARBA00004123"/>
    </source>
</evidence>
<evidence type="ECO:0000256" key="5">
    <source>
        <dbReference type="ARBA" id="ARBA00022771"/>
    </source>
</evidence>
<evidence type="ECO:0000259" key="9">
    <source>
        <dbReference type="PROSITE" id="PS00028"/>
    </source>
</evidence>
<keyword evidence="3" id="KW-0963">Cytoplasm</keyword>
<dbReference type="Pfam" id="PF14811">
    <property type="entry name" value="TPD"/>
    <property type="match status" value="1"/>
</dbReference>
<accession>A0A9W4IBJ0</accession>
<dbReference type="OrthoDB" id="6105938at2759"/>
<dbReference type="Pfam" id="PF12171">
    <property type="entry name" value="zf-C2H2_jaz"/>
    <property type="match status" value="1"/>
</dbReference>
<dbReference type="GO" id="GO:0008270">
    <property type="term" value="F:zinc ion binding"/>
    <property type="evidence" value="ECO:0007669"/>
    <property type="project" value="UniProtKB-KW"/>
</dbReference>
<dbReference type="InterPro" id="IPR036236">
    <property type="entry name" value="Znf_C2H2_sf"/>
</dbReference>
<evidence type="ECO:0000256" key="3">
    <source>
        <dbReference type="ARBA" id="ARBA00022490"/>
    </source>
</evidence>
<evidence type="ECO:0000256" key="7">
    <source>
        <dbReference type="ARBA" id="ARBA00023242"/>
    </source>
</evidence>
<keyword evidence="7" id="KW-0539">Nucleus</keyword>
<sequence>MAHCVPCDKQFTTRYALEQHLQSSKHLCEDCNRFFKSTRSKEQHIKTSSNHCIRTQRGIADKAQPQVSWHDAKMKRNQAPILMVGATLYSVISPYTGVPRTAVAPVFKMACHLRFMKPDVEMLLRRIETQLDHGVVSALIEAALRLLPHDNTAEGRLEAKERMQQKKERALLHELSFVDQARDLGYQFLTEDEQKKSQLRPTPDIRFIEPVWIHGHLCHWIEYKSYFGFKANPFIASKDKKQFNKYASELGSGAVVYKLGFEIDHIAVPGIRFFREAEVLHLMGQQT</sequence>
<dbReference type="EMBL" id="CAJVPG010000042">
    <property type="protein sequence ID" value="CAG8270675.1"/>
    <property type="molecule type" value="Genomic_DNA"/>
</dbReference>
<protein>
    <recommendedName>
        <fullName evidence="8">CDAN1-interacting nuclease 1</fullName>
    </recommendedName>
</protein>
<dbReference type="GO" id="GO:0005634">
    <property type="term" value="C:nucleus"/>
    <property type="evidence" value="ECO:0007669"/>
    <property type="project" value="UniProtKB-SubCell"/>
</dbReference>
<keyword evidence="4" id="KW-0479">Metal-binding</keyword>
<comment type="caution">
    <text evidence="10">The sequence shown here is derived from an EMBL/GenBank/DDBJ whole genome shotgun (WGS) entry which is preliminary data.</text>
</comment>
<evidence type="ECO:0000256" key="2">
    <source>
        <dbReference type="ARBA" id="ARBA00004496"/>
    </source>
</evidence>
<reference evidence="10" key="1">
    <citation type="submission" date="2021-07" db="EMBL/GenBank/DDBJ databases">
        <authorList>
            <person name="Branca A.L. A."/>
        </authorList>
    </citation>
    <scope>NUCLEOTIDE SEQUENCE</scope>
</reference>
<dbReference type="Proteomes" id="UP001152649">
    <property type="component" value="Unassembled WGS sequence"/>
</dbReference>
<keyword evidence="11" id="KW-1185">Reference proteome</keyword>
<proteinExistence type="predicted"/>
<dbReference type="PANTHER" id="PTHR31661">
    <property type="entry name" value="SIMILAR TO CDNA SEQUENCE BC052040"/>
    <property type="match status" value="1"/>
</dbReference>
<name>A0A9W4IBJ0_9EURO</name>